<sequence length="945" mass="101380">MPTRPGPGTAVTRRSLLKYGSAIGSLLALSQVPAYAAQTAPRPGGRPAAPGLVPEADAVALRYSSPAAEDRLMREGLPIGNGRLGAVVSGHPSRDVLSVSDVTLWTGGPNDSLESDGQFPYDTAHFGSYGVLVKAYVEVPGHDPAAVSGYRRRLDLSNGLITVEYELGGVRYRRETYCSHPDDVIVVRLTQSGGGTWSGRLTLAGTRAEAITADPATASAGFAATLPNDLAYAAVARAASHRGGTVGATGSSVTFDRCEEVLLVLSGGTSYSPDADGFIDRRADPRATATARTAAAARTGASGLLAAHVADHRALFGTMTVDLGVSSDAQRALDTDQRLLARQASGGRPDPELEASYVQFGRYLTVCGSRGSLPLNLQGLWVDRNDPAWMADYHTDINLQMNYWPTDRTGLPDCFDALADYCLAQVPHWEVRTRELFNDPRNGFRNTSGEIAGWTTAISTNTMGGPGWWWHPAGNAWLCNSLFEHYEFTLDRRYLAKILPLLEGACAFWEKRLVTATVKDPKSGADVEVLVDDHDWSPEHGPTDARGITYAQELVWQLFENFRTAAADLGESQGYARRVAALQDRLYLPRVSSATGWLEEWMGGANLGETRHRHLSHLVGLFPGDRISHDRSPHDILVGVDKGLTARGMDTYGWGCAWRALCWARMKDAEKAYQLVGTVLRPSVNHSNGTAPNFFDMYQLGGNSSVFQIDANFGTTAAVIEMLLYSRPGLVELLPALPVAWGTAGRVTGIGVRGGFTADLEWRDGIATQLRLTSTGGTTTRVRAGSWTKDVRLRPGASVTLTPSYASERYVLVNRADSRMVIGVTGTAESAPLVLGARTGGAAQQWKFTETLDGGRRLTNVGSGLTADVSGGQATENAPVVQYRATGADNQHWRPETTDGDHVRLVCVRTGKCLGTAAGSTEAGTAVVQQTYTGAASQQWRRVAV</sequence>
<dbReference type="InterPro" id="IPR054363">
    <property type="entry name" value="GH95_cat"/>
</dbReference>
<dbReference type="InterPro" id="IPR035992">
    <property type="entry name" value="Ricin_B-like_lectins"/>
</dbReference>
<protein>
    <submittedName>
        <fullName evidence="3">Glycoside hydrolase family 95 protein</fullName>
    </submittedName>
</protein>
<dbReference type="SUPFAM" id="SSF48208">
    <property type="entry name" value="Six-hairpin glycosidases"/>
    <property type="match status" value="1"/>
</dbReference>
<evidence type="ECO:0000313" key="3">
    <source>
        <dbReference type="EMBL" id="RVU28551.1"/>
    </source>
</evidence>
<feature type="domain" description="Ricin B lectin" evidence="2">
    <location>
        <begin position="808"/>
        <end position="943"/>
    </location>
</feature>
<keyword evidence="4" id="KW-1185">Reference proteome</keyword>
<dbReference type="InterPro" id="IPR027414">
    <property type="entry name" value="GH95_N_dom"/>
</dbReference>
<dbReference type="GO" id="GO:0004560">
    <property type="term" value="F:alpha-L-fucosidase activity"/>
    <property type="evidence" value="ECO:0007669"/>
    <property type="project" value="TreeGrafter"/>
</dbReference>
<dbReference type="EMBL" id="RZYA01000001">
    <property type="protein sequence ID" value="RVU28551.1"/>
    <property type="molecule type" value="Genomic_DNA"/>
</dbReference>
<dbReference type="Proteomes" id="UP000283128">
    <property type="component" value="Unassembled WGS sequence"/>
</dbReference>
<dbReference type="Pfam" id="PF21307">
    <property type="entry name" value="Glyco_hydro_95_C"/>
    <property type="match status" value="1"/>
</dbReference>
<dbReference type="PROSITE" id="PS51318">
    <property type="entry name" value="TAT"/>
    <property type="match status" value="1"/>
</dbReference>
<comment type="caution">
    <text evidence="3">The sequence shown here is derived from an EMBL/GenBank/DDBJ whole genome shotgun (WGS) entry which is preliminary data.</text>
</comment>
<dbReference type="Pfam" id="PF00652">
    <property type="entry name" value="Ricin_B_lectin"/>
    <property type="match status" value="1"/>
</dbReference>
<dbReference type="RefSeq" id="WP_127826137.1">
    <property type="nucleotide sequence ID" value="NZ_RZYA01000001.1"/>
</dbReference>
<keyword evidence="1" id="KW-0732">Signal</keyword>
<proteinExistence type="predicted"/>
<dbReference type="SUPFAM" id="SSF50370">
    <property type="entry name" value="Ricin B-like lectins"/>
    <property type="match status" value="1"/>
</dbReference>
<gene>
    <name evidence="3" type="ORF">EOT10_01310</name>
</gene>
<dbReference type="OrthoDB" id="9802600at2"/>
<organism evidence="3 4">
    <name type="scientific">Streptomyces antnestii</name>
    <dbReference type="NCBI Taxonomy" id="2494256"/>
    <lineage>
        <taxon>Bacteria</taxon>
        <taxon>Bacillati</taxon>
        <taxon>Actinomycetota</taxon>
        <taxon>Actinomycetes</taxon>
        <taxon>Kitasatosporales</taxon>
        <taxon>Streptomycetaceae</taxon>
        <taxon>Streptomyces</taxon>
    </lineage>
</organism>
<dbReference type="PANTHER" id="PTHR31084:SF3">
    <property type="entry name" value="ALPHA-FUCOSIDASE A"/>
    <property type="match status" value="1"/>
</dbReference>
<dbReference type="InterPro" id="IPR000772">
    <property type="entry name" value="Ricin_B_lectin"/>
</dbReference>
<feature type="signal peptide" evidence="1">
    <location>
        <begin position="1"/>
        <end position="36"/>
    </location>
</feature>
<dbReference type="Pfam" id="PF14498">
    <property type="entry name" value="Glyco_hyd_65N_2"/>
    <property type="match status" value="2"/>
</dbReference>
<name>A0A437Q220_9ACTN</name>
<dbReference type="CDD" id="cd00161">
    <property type="entry name" value="beta-trefoil_Ricin-like"/>
    <property type="match status" value="1"/>
</dbReference>
<dbReference type="InterPro" id="IPR006311">
    <property type="entry name" value="TAT_signal"/>
</dbReference>
<dbReference type="Gene3D" id="2.80.10.50">
    <property type="match status" value="1"/>
</dbReference>
<reference evidence="3 4" key="1">
    <citation type="submission" date="2019-01" db="EMBL/GenBank/DDBJ databases">
        <title>Genome sequences of Streptomyces and Rhizobium isolates collected from root and soil.</title>
        <authorList>
            <person name="Chhettri S."/>
            <person name="Sevigny J.L."/>
            <person name="Sen A."/>
            <person name="Ennis N."/>
            <person name="Tisa L."/>
        </authorList>
    </citation>
    <scope>NUCLEOTIDE SEQUENCE [LARGE SCALE GENOMIC DNA]</scope>
    <source>
        <strain evidence="3 4">San01</strain>
    </source>
</reference>
<dbReference type="AlphaFoldDB" id="A0A437Q220"/>
<dbReference type="GO" id="GO:0005975">
    <property type="term" value="P:carbohydrate metabolic process"/>
    <property type="evidence" value="ECO:0007669"/>
    <property type="project" value="InterPro"/>
</dbReference>
<dbReference type="Gene3D" id="1.50.10.10">
    <property type="match status" value="1"/>
</dbReference>
<dbReference type="PANTHER" id="PTHR31084">
    <property type="entry name" value="ALPHA-L-FUCOSIDASE 2"/>
    <property type="match status" value="1"/>
</dbReference>
<dbReference type="Pfam" id="PF22124">
    <property type="entry name" value="Glyco_hydro_95_cat"/>
    <property type="match status" value="1"/>
</dbReference>
<dbReference type="PROSITE" id="PS50231">
    <property type="entry name" value="RICIN_B_LECTIN"/>
    <property type="match status" value="1"/>
</dbReference>
<dbReference type="InterPro" id="IPR012341">
    <property type="entry name" value="6hp_glycosidase-like_sf"/>
</dbReference>
<evidence type="ECO:0000313" key="4">
    <source>
        <dbReference type="Proteomes" id="UP000283128"/>
    </source>
</evidence>
<evidence type="ECO:0000256" key="1">
    <source>
        <dbReference type="SAM" id="SignalP"/>
    </source>
</evidence>
<accession>A0A437Q220</accession>
<evidence type="ECO:0000259" key="2">
    <source>
        <dbReference type="SMART" id="SM00458"/>
    </source>
</evidence>
<dbReference type="SMART" id="SM00458">
    <property type="entry name" value="RICIN"/>
    <property type="match status" value="1"/>
</dbReference>
<keyword evidence="3" id="KW-0378">Hydrolase</keyword>
<feature type="chain" id="PRO_5019066295" evidence="1">
    <location>
        <begin position="37"/>
        <end position="945"/>
    </location>
</feature>
<dbReference type="InterPro" id="IPR008928">
    <property type="entry name" value="6-hairpin_glycosidase_sf"/>
</dbReference>
<dbReference type="InterPro" id="IPR049053">
    <property type="entry name" value="AFCA-like_C"/>
</dbReference>